<reference evidence="3 4" key="1">
    <citation type="journal article" date="2019" name="Gigascience">
        <title>Whole-genome sequence of the oriental lung fluke Paragonimus westermani.</title>
        <authorList>
            <person name="Oey H."/>
            <person name="Zakrzewski M."/>
            <person name="Narain K."/>
            <person name="Devi K.R."/>
            <person name="Agatsuma T."/>
            <person name="Nawaratna S."/>
            <person name="Gobert G.N."/>
            <person name="Jones M.K."/>
            <person name="Ragan M.A."/>
            <person name="McManus D.P."/>
            <person name="Krause L."/>
        </authorList>
    </citation>
    <scope>NUCLEOTIDE SEQUENCE [LARGE SCALE GENOMIC DNA]</scope>
    <source>
        <strain evidence="3 4">IND2009</strain>
    </source>
</reference>
<feature type="transmembrane region" description="Helical" evidence="1">
    <location>
        <begin position="67"/>
        <end position="85"/>
    </location>
</feature>
<dbReference type="EMBL" id="QNGE01004185">
    <property type="protein sequence ID" value="KAA3673136.1"/>
    <property type="molecule type" value="Genomic_DNA"/>
</dbReference>
<proteinExistence type="predicted"/>
<accession>A0A5J4NBZ5</accession>
<organism evidence="3 4">
    <name type="scientific">Paragonimus westermani</name>
    <dbReference type="NCBI Taxonomy" id="34504"/>
    <lineage>
        <taxon>Eukaryota</taxon>
        <taxon>Metazoa</taxon>
        <taxon>Spiralia</taxon>
        <taxon>Lophotrochozoa</taxon>
        <taxon>Platyhelminthes</taxon>
        <taxon>Trematoda</taxon>
        <taxon>Digenea</taxon>
        <taxon>Plagiorchiida</taxon>
        <taxon>Troglotremata</taxon>
        <taxon>Troglotrematidae</taxon>
        <taxon>Paragonimus</taxon>
    </lineage>
</organism>
<dbReference type="AlphaFoldDB" id="A0A5J4NBZ5"/>
<dbReference type="Proteomes" id="UP000324629">
    <property type="component" value="Unassembled WGS sequence"/>
</dbReference>
<keyword evidence="1" id="KW-0472">Membrane</keyword>
<sequence>MDDGQATYLLVAYLNSAPFQLMKAAYYTLNHHVHVSFHVTGNRGHLKYSKMIKNCPSFRSDRKSTNYIFQLLMVASCLGIVTYFLSQIRLSRDICPFCTWMKTESDSRSVSEESPFYVRAYRDNIQMSQLPNLTAMSWPPDPVALRPARSTNSSGYELPLPPLFEPVMSVVQRELSKKLLRTFADIMFAEGLGNRFILHGGTLLGSFRHHDFIPWDDDIDVLVDIEVRPKVRELLRNNNQGYIFYVGPPRDKFYAKLINANETHLDIERSRPVLSWGWPFLDISYFEANRTHVRDTVGSYGRHYIWPIDVVFPLYFRPFGTEWYPAPRNPMQFNRLSYGSTVMCVSSDYSHAIEERITQGSVPCRSLAARYAFVEHRPCGKQTSSSRDNMVLSEERLVSQSSTGQLTEIHKFCLVVPANNINIDTYAV</sequence>
<dbReference type="GO" id="GO:0009100">
    <property type="term" value="P:glycoprotein metabolic process"/>
    <property type="evidence" value="ECO:0007669"/>
    <property type="project" value="UniProtKB-ARBA"/>
</dbReference>
<evidence type="ECO:0000259" key="2">
    <source>
        <dbReference type="Pfam" id="PF04991"/>
    </source>
</evidence>
<evidence type="ECO:0000313" key="3">
    <source>
        <dbReference type="EMBL" id="KAA3673136.1"/>
    </source>
</evidence>
<gene>
    <name evidence="3" type="ORF">DEA37_0011588</name>
</gene>
<evidence type="ECO:0000256" key="1">
    <source>
        <dbReference type="SAM" id="Phobius"/>
    </source>
</evidence>
<protein>
    <recommendedName>
        <fullName evidence="2">LicD/FKTN/FKRP nucleotidyltransferase domain-containing protein</fullName>
    </recommendedName>
</protein>
<keyword evidence="4" id="KW-1185">Reference proteome</keyword>
<feature type="domain" description="LicD/FKTN/FKRP nucleotidyltransferase" evidence="2">
    <location>
        <begin position="196"/>
        <end position="225"/>
    </location>
</feature>
<dbReference type="InterPro" id="IPR007074">
    <property type="entry name" value="LicD/FKTN/FKRP_NTP_transf"/>
</dbReference>
<dbReference type="PANTHER" id="PTHR43404">
    <property type="entry name" value="LIPOPOLYSACCHARIDE CHOLINEPHOSPHOTRANSFERASE LICD"/>
    <property type="match status" value="1"/>
</dbReference>
<comment type="caution">
    <text evidence="3">The sequence shown here is derived from an EMBL/GenBank/DDBJ whole genome shotgun (WGS) entry which is preliminary data.</text>
</comment>
<dbReference type="Pfam" id="PF04991">
    <property type="entry name" value="LicD"/>
    <property type="match status" value="1"/>
</dbReference>
<keyword evidence="1" id="KW-1133">Transmembrane helix</keyword>
<keyword evidence="1" id="KW-0812">Transmembrane</keyword>
<evidence type="ECO:0000313" key="4">
    <source>
        <dbReference type="Proteomes" id="UP000324629"/>
    </source>
</evidence>
<dbReference type="PANTHER" id="PTHR43404:SF2">
    <property type="entry name" value="LIPOPOLYSACCHARIDE CHOLINEPHOSPHOTRANSFERASE LICD"/>
    <property type="match status" value="1"/>
</dbReference>
<name>A0A5J4NBZ5_9TREM</name>
<dbReference type="InterPro" id="IPR052942">
    <property type="entry name" value="LPS_cholinephosphotransferase"/>
</dbReference>